<reference evidence="2" key="2">
    <citation type="journal article" date="2021" name="Microbiome">
        <title>Successional dynamics and alternative stable states in a saline activated sludge microbial community over 9 years.</title>
        <authorList>
            <person name="Wang Y."/>
            <person name="Ye J."/>
            <person name="Ju F."/>
            <person name="Liu L."/>
            <person name="Boyd J.A."/>
            <person name="Deng Y."/>
            <person name="Parks D.H."/>
            <person name="Jiang X."/>
            <person name="Yin X."/>
            <person name="Woodcroft B.J."/>
            <person name="Tyson G.W."/>
            <person name="Hugenholtz P."/>
            <person name="Polz M.F."/>
            <person name="Zhang T."/>
        </authorList>
    </citation>
    <scope>NUCLEOTIDE SEQUENCE</scope>
    <source>
        <strain evidence="2">HKST-UBA03</strain>
    </source>
</reference>
<evidence type="ECO:0000256" key="1">
    <source>
        <dbReference type="SAM" id="Phobius"/>
    </source>
</evidence>
<evidence type="ECO:0000313" key="2">
    <source>
        <dbReference type="EMBL" id="MCA9391718.1"/>
    </source>
</evidence>
<comment type="caution">
    <text evidence="2">The sequence shown here is derived from an EMBL/GenBank/DDBJ whole genome shotgun (WGS) entry which is preliminary data.</text>
</comment>
<protein>
    <recommendedName>
        <fullName evidence="4">DUF916 domain-containing protein</fullName>
    </recommendedName>
</protein>
<sequence>MRVGNFVKRALLIVSVVVLVGFNIKVSAQESDSNRGGVLVSPAIIERDVIPGEVVTLDIKIENLTDEDLQLYLGTTDFVNNPNESGSPKFVDAPGPQSLSNWVRFDNDKIVVEAHTRLPVAVRLEVPEDVEPGSHYGAVVFSKEGSNVAGSPTVGVNYDIGTLIFANAAGQTLDKGNVLSFETDRTWYESPPVNFIVRYENDGNVVSKPLGLIEIYNIAGVKEGVLQVNEIFGATLPGSIRKYEVVWSPDKWLGLIPRMGRYKAEGLLSFGTPETTVDLGPTYFWLLPINAILFVGLVLFAIVILLWLLLKLYERRIIKKHGSKEAD</sequence>
<dbReference type="AlphaFoldDB" id="A0A955LJQ2"/>
<name>A0A955LJQ2_UNCKA</name>
<gene>
    <name evidence="2" type="ORF">KC614_00750</name>
</gene>
<dbReference type="EMBL" id="JAGQKZ010000003">
    <property type="protein sequence ID" value="MCA9391718.1"/>
    <property type="molecule type" value="Genomic_DNA"/>
</dbReference>
<keyword evidence="1" id="KW-1133">Transmembrane helix</keyword>
<organism evidence="2 3">
    <name type="scientific">candidate division WWE3 bacterium</name>
    <dbReference type="NCBI Taxonomy" id="2053526"/>
    <lineage>
        <taxon>Bacteria</taxon>
        <taxon>Katanobacteria</taxon>
    </lineage>
</organism>
<keyword evidence="1" id="KW-0812">Transmembrane</keyword>
<dbReference type="Proteomes" id="UP000751518">
    <property type="component" value="Unassembled WGS sequence"/>
</dbReference>
<proteinExistence type="predicted"/>
<accession>A0A955LJQ2</accession>
<keyword evidence="1" id="KW-0472">Membrane</keyword>
<reference evidence="2" key="1">
    <citation type="submission" date="2020-04" db="EMBL/GenBank/DDBJ databases">
        <authorList>
            <person name="Zhang T."/>
        </authorList>
    </citation>
    <scope>NUCLEOTIDE SEQUENCE</scope>
    <source>
        <strain evidence="2">HKST-UBA03</strain>
    </source>
</reference>
<evidence type="ECO:0008006" key="4">
    <source>
        <dbReference type="Google" id="ProtNLM"/>
    </source>
</evidence>
<evidence type="ECO:0000313" key="3">
    <source>
        <dbReference type="Proteomes" id="UP000751518"/>
    </source>
</evidence>
<feature type="transmembrane region" description="Helical" evidence="1">
    <location>
        <begin position="283"/>
        <end position="310"/>
    </location>
</feature>